<dbReference type="GO" id="GO:0016646">
    <property type="term" value="F:oxidoreductase activity, acting on the CH-NH group of donors, NAD or NADP as acceptor"/>
    <property type="evidence" value="ECO:0007669"/>
    <property type="project" value="UniProtKB-ARBA"/>
</dbReference>
<feature type="domain" description="Flavin reductase like" evidence="5">
    <location>
        <begin position="49"/>
        <end position="202"/>
    </location>
</feature>
<comment type="similarity">
    <text evidence="4">Belongs to the flavoredoxin family.</text>
</comment>
<proteinExistence type="inferred from homology"/>
<evidence type="ECO:0000256" key="3">
    <source>
        <dbReference type="ARBA" id="ARBA00022643"/>
    </source>
</evidence>
<reference evidence="6 7" key="1">
    <citation type="submission" date="2018-09" db="EMBL/GenBank/DDBJ databases">
        <authorList>
            <person name="Wang Z."/>
        </authorList>
    </citation>
    <scope>NUCLEOTIDE SEQUENCE [LARGE SCALE GENOMIC DNA]</scope>
    <source>
        <strain evidence="6 7">ALS 81</strain>
    </source>
</reference>
<dbReference type="PANTHER" id="PTHR33798">
    <property type="entry name" value="FLAVOPROTEIN OXYGENASE"/>
    <property type="match status" value="1"/>
</dbReference>
<evidence type="ECO:0000259" key="5">
    <source>
        <dbReference type="SMART" id="SM00903"/>
    </source>
</evidence>
<comment type="cofactor">
    <cofactor evidence="1">
        <name>FMN</name>
        <dbReference type="ChEBI" id="CHEBI:58210"/>
    </cofactor>
</comment>
<evidence type="ECO:0000313" key="7">
    <source>
        <dbReference type="Proteomes" id="UP000286482"/>
    </source>
</evidence>
<keyword evidence="7" id="KW-1185">Reference proteome</keyword>
<name>A0A420EKR4_9ALTE</name>
<protein>
    <submittedName>
        <fullName evidence="6">Flavin reductase family protein</fullName>
    </submittedName>
</protein>
<dbReference type="AlphaFoldDB" id="A0A420EKR4"/>
<comment type="caution">
    <text evidence="6">The sequence shown here is derived from an EMBL/GenBank/DDBJ whole genome shotgun (WGS) entry which is preliminary data.</text>
</comment>
<dbReference type="Proteomes" id="UP000286482">
    <property type="component" value="Unassembled WGS sequence"/>
</dbReference>
<dbReference type="InterPro" id="IPR002563">
    <property type="entry name" value="Flavin_Rdtase-like_dom"/>
</dbReference>
<dbReference type="GO" id="GO:0010181">
    <property type="term" value="F:FMN binding"/>
    <property type="evidence" value="ECO:0007669"/>
    <property type="project" value="InterPro"/>
</dbReference>
<evidence type="ECO:0000256" key="2">
    <source>
        <dbReference type="ARBA" id="ARBA00022630"/>
    </source>
</evidence>
<dbReference type="Gene3D" id="2.30.110.10">
    <property type="entry name" value="Electron Transport, Fmn-binding Protein, Chain A"/>
    <property type="match status" value="1"/>
</dbReference>
<keyword evidence="3" id="KW-0288">FMN</keyword>
<dbReference type="SMART" id="SM00903">
    <property type="entry name" value="Flavin_Reduct"/>
    <property type="match status" value="1"/>
</dbReference>
<gene>
    <name evidence="6" type="ORF">DBZ36_01260</name>
</gene>
<dbReference type="SUPFAM" id="SSF50475">
    <property type="entry name" value="FMN-binding split barrel"/>
    <property type="match status" value="1"/>
</dbReference>
<dbReference type="EMBL" id="RAQO01000002">
    <property type="protein sequence ID" value="RKF21312.1"/>
    <property type="molecule type" value="Genomic_DNA"/>
</dbReference>
<accession>A0A420EKR4</accession>
<sequence>MLVCVWRRCAKCYKLLLADLSQDQQVGVSFMIIDLNSLSTNESYHLLTQVIVPRPIAWVLTENQDSESYNLAPFSFFNAVCSDPPLIMLSIGQRPDGRQKDTLDNIQRSKKVTIHIPSVEHAAEVTESSRSREPNDSEINAQNIKLVDFEGFALPRIENSKIALAGELHLHQTIGRQQQNLVFIELKTAYLESSIVSKSDQRLKVDHLGLDPLGRLGGSDYWVNGHSLTIKRPM</sequence>
<evidence type="ECO:0000256" key="4">
    <source>
        <dbReference type="ARBA" id="ARBA00038054"/>
    </source>
</evidence>
<evidence type="ECO:0000256" key="1">
    <source>
        <dbReference type="ARBA" id="ARBA00001917"/>
    </source>
</evidence>
<evidence type="ECO:0000313" key="6">
    <source>
        <dbReference type="EMBL" id="RKF21312.1"/>
    </source>
</evidence>
<dbReference type="InterPro" id="IPR012349">
    <property type="entry name" value="Split_barrel_FMN-bd"/>
</dbReference>
<dbReference type="PANTHER" id="PTHR33798:SF5">
    <property type="entry name" value="FLAVIN REDUCTASE LIKE DOMAIN-CONTAINING PROTEIN"/>
    <property type="match status" value="1"/>
</dbReference>
<dbReference type="Pfam" id="PF01613">
    <property type="entry name" value="Flavin_Reduct"/>
    <property type="match status" value="1"/>
</dbReference>
<organism evidence="6 7">
    <name type="scientific">Alginatibacterium sediminis</name>
    <dbReference type="NCBI Taxonomy" id="2164068"/>
    <lineage>
        <taxon>Bacteria</taxon>
        <taxon>Pseudomonadati</taxon>
        <taxon>Pseudomonadota</taxon>
        <taxon>Gammaproteobacteria</taxon>
        <taxon>Alteromonadales</taxon>
        <taxon>Alteromonadaceae</taxon>
        <taxon>Alginatibacterium</taxon>
    </lineage>
</organism>
<keyword evidence="2" id="KW-0285">Flavoprotein</keyword>